<gene>
    <name evidence="2" type="ORF">SAMN05421858_4953</name>
</gene>
<keyword evidence="1" id="KW-1133">Transmembrane helix</keyword>
<organism evidence="2 3">
    <name type="scientific">Haladaptatus litoreus</name>
    <dbReference type="NCBI Taxonomy" id="553468"/>
    <lineage>
        <taxon>Archaea</taxon>
        <taxon>Methanobacteriati</taxon>
        <taxon>Methanobacteriota</taxon>
        <taxon>Stenosarchaea group</taxon>
        <taxon>Halobacteria</taxon>
        <taxon>Halobacteriales</taxon>
        <taxon>Haladaptataceae</taxon>
        <taxon>Haladaptatus</taxon>
    </lineage>
</organism>
<name>A0A1N7FCX5_9EURY</name>
<evidence type="ECO:0000256" key="1">
    <source>
        <dbReference type="SAM" id="Phobius"/>
    </source>
</evidence>
<dbReference type="AlphaFoldDB" id="A0A1N7FCX5"/>
<keyword evidence="1" id="KW-0472">Membrane</keyword>
<reference evidence="3" key="1">
    <citation type="submission" date="2017-01" db="EMBL/GenBank/DDBJ databases">
        <authorList>
            <person name="Varghese N."/>
            <person name="Submissions S."/>
        </authorList>
    </citation>
    <scope>NUCLEOTIDE SEQUENCE [LARGE SCALE GENOMIC DNA]</scope>
    <source>
        <strain evidence="3">CGMCC 1.7737</strain>
    </source>
</reference>
<dbReference type="Proteomes" id="UP000186914">
    <property type="component" value="Unassembled WGS sequence"/>
</dbReference>
<dbReference type="EMBL" id="FTNO01000008">
    <property type="protein sequence ID" value="SIR98152.1"/>
    <property type="molecule type" value="Genomic_DNA"/>
</dbReference>
<keyword evidence="1" id="KW-0812">Transmembrane</keyword>
<keyword evidence="3" id="KW-1185">Reference proteome</keyword>
<proteinExistence type="predicted"/>
<sequence length="57" mass="6439">MRELTYVLATVVLVVLWLGSASIFTGIAFWGFTVVLVVVQLAILVYAVRDVRRRNEN</sequence>
<accession>A0A1N7FCX5</accession>
<protein>
    <submittedName>
        <fullName evidence="2">Uncharacterized protein</fullName>
    </submittedName>
</protein>
<evidence type="ECO:0000313" key="2">
    <source>
        <dbReference type="EMBL" id="SIR98152.1"/>
    </source>
</evidence>
<feature type="transmembrane region" description="Helical" evidence="1">
    <location>
        <begin position="31"/>
        <end position="48"/>
    </location>
</feature>
<dbReference type="RefSeq" id="WP_175609804.1">
    <property type="nucleotide sequence ID" value="NZ_FTNO01000008.1"/>
</dbReference>
<evidence type="ECO:0000313" key="3">
    <source>
        <dbReference type="Proteomes" id="UP000186914"/>
    </source>
</evidence>